<organism evidence="2 3">
    <name type="scientific">Plakobranchus ocellatus</name>
    <dbReference type="NCBI Taxonomy" id="259542"/>
    <lineage>
        <taxon>Eukaryota</taxon>
        <taxon>Metazoa</taxon>
        <taxon>Spiralia</taxon>
        <taxon>Lophotrochozoa</taxon>
        <taxon>Mollusca</taxon>
        <taxon>Gastropoda</taxon>
        <taxon>Heterobranchia</taxon>
        <taxon>Euthyneura</taxon>
        <taxon>Panpulmonata</taxon>
        <taxon>Sacoglossa</taxon>
        <taxon>Placobranchoidea</taxon>
        <taxon>Plakobranchidae</taxon>
        <taxon>Plakobranchus</taxon>
    </lineage>
</organism>
<feature type="region of interest" description="Disordered" evidence="1">
    <location>
        <begin position="1"/>
        <end position="27"/>
    </location>
</feature>
<accession>A0AAV4E009</accession>
<reference evidence="2 3" key="1">
    <citation type="journal article" date="2021" name="Elife">
        <title>Chloroplast acquisition without the gene transfer in kleptoplastic sea slugs, Plakobranchus ocellatus.</title>
        <authorList>
            <person name="Maeda T."/>
            <person name="Takahashi S."/>
            <person name="Yoshida T."/>
            <person name="Shimamura S."/>
            <person name="Takaki Y."/>
            <person name="Nagai Y."/>
            <person name="Toyoda A."/>
            <person name="Suzuki Y."/>
            <person name="Arimoto A."/>
            <person name="Ishii H."/>
            <person name="Satoh N."/>
            <person name="Nishiyama T."/>
            <person name="Hasebe M."/>
            <person name="Maruyama T."/>
            <person name="Minagawa J."/>
            <person name="Obokata J."/>
            <person name="Shigenobu S."/>
        </authorList>
    </citation>
    <scope>NUCLEOTIDE SEQUENCE [LARGE SCALE GENOMIC DNA]</scope>
</reference>
<dbReference type="Proteomes" id="UP000735302">
    <property type="component" value="Unassembled WGS sequence"/>
</dbReference>
<evidence type="ECO:0000256" key="1">
    <source>
        <dbReference type="SAM" id="MobiDB-lite"/>
    </source>
</evidence>
<proteinExistence type="predicted"/>
<sequence>MLRNHITHRDQDLLPQRASNYGVKNRSESPIIQKTRVHFSVGAYKSQKANEKDRSLRCLDSEKHSARNPLTESEIIDSLTFEFLIHSGIRLR</sequence>
<evidence type="ECO:0000313" key="2">
    <source>
        <dbReference type="EMBL" id="GFO49426.1"/>
    </source>
</evidence>
<protein>
    <submittedName>
        <fullName evidence="2">Uncharacterized protein</fullName>
    </submittedName>
</protein>
<gene>
    <name evidence="2" type="ORF">PoB_007593100</name>
</gene>
<comment type="caution">
    <text evidence="2">The sequence shown here is derived from an EMBL/GenBank/DDBJ whole genome shotgun (WGS) entry which is preliminary data.</text>
</comment>
<keyword evidence="3" id="KW-1185">Reference proteome</keyword>
<dbReference type="EMBL" id="BLXT01008489">
    <property type="protein sequence ID" value="GFO49426.1"/>
    <property type="molecule type" value="Genomic_DNA"/>
</dbReference>
<evidence type="ECO:0000313" key="3">
    <source>
        <dbReference type="Proteomes" id="UP000735302"/>
    </source>
</evidence>
<name>A0AAV4E009_9GAST</name>
<dbReference type="AlphaFoldDB" id="A0AAV4E009"/>